<dbReference type="PROSITE" id="PS50970">
    <property type="entry name" value="HCY"/>
    <property type="match status" value="1"/>
</dbReference>
<evidence type="ECO:0000313" key="9">
    <source>
        <dbReference type="EMBL" id="GFG39937.1"/>
    </source>
</evidence>
<dbReference type="InParanoid" id="A0A6L2QCZ6"/>
<proteinExistence type="predicted"/>
<comment type="pathway">
    <text evidence="5">Amino-acid biosynthesis; L-methionine biosynthesis via de novo pathway.</text>
</comment>
<dbReference type="PANTHER" id="PTHR46015:SF1">
    <property type="entry name" value="HOMOCYSTEINE S-METHYLTRANSFERASE-LIKE ISOFORM 1"/>
    <property type="match status" value="1"/>
</dbReference>
<dbReference type="GO" id="GO:0009086">
    <property type="term" value="P:methionine biosynthetic process"/>
    <property type="evidence" value="ECO:0007669"/>
    <property type="project" value="InterPro"/>
</dbReference>
<sequence>MCALESQIHVLDGGFSTQLHKHVSEPIDGTPLWSASFLHTNPNAVINTHLDFLRAGADVLKTNTYQASVGGFIKYLGLNREESYQLIKTAINLARSACSFHATEVGSSADTHKVLIAGAVGPYGTSLHDCSEYTGNYVEHVSPKEMVDWHRPRIRALVEAGADILAFETIPAQSEAEALAELLKEFPEQKAWLSFSCKDEVHTSHGENFQHVARRCWEINPSQLVAVGVNCVSPKYVSSLLMGINKDRQHSPIPLIVYPNSGESYDQEKGWTDSDKCCPIENYVEEWLNLGVTYIGGCCRIYAADIVRIKEKVNKWRPETKSTESNWSV</sequence>
<dbReference type="InterPro" id="IPR051486">
    <property type="entry name" value="Hcy_S-methyltransferase"/>
</dbReference>
<evidence type="ECO:0000256" key="3">
    <source>
        <dbReference type="ARBA" id="ARBA00022723"/>
    </source>
</evidence>
<dbReference type="AlphaFoldDB" id="A0A6L2QCZ6"/>
<evidence type="ECO:0000256" key="6">
    <source>
        <dbReference type="PIRSR" id="PIRSR037505-2"/>
    </source>
</evidence>
<dbReference type="EMBL" id="BLKM01001294">
    <property type="protein sequence ID" value="GFG39937.1"/>
    <property type="molecule type" value="Genomic_DNA"/>
</dbReference>
<evidence type="ECO:0000256" key="1">
    <source>
        <dbReference type="ARBA" id="ARBA00022603"/>
    </source>
</evidence>
<keyword evidence="3 6" id="KW-0479">Metal-binding</keyword>
<dbReference type="GO" id="GO:0033528">
    <property type="term" value="P:S-methylmethionine cycle"/>
    <property type="evidence" value="ECO:0007669"/>
    <property type="project" value="TreeGrafter"/>
</dbReference>
<dbReference type="FunCoup" id="A0A6L2QCZ6">
    <property type="interactions" value="71"/>
</dbReference>
<comment type="cofactor">
    <cofactor evidence="6">
        <name>Zn(2+)</name>
        <dbReference type="ChEBI" id="CHEBI:29105"/>
    </cofactor>
    <text evidence="6">Binds 1 zinc ion per subunit.</text>
</comment>
<protein>
    <recommendedName>
        <fullName evidence="8">Hcy-binding domain-containing protein</fullName>
    </recommendedName>
</protein>
<dbReference type="Proteomes" id="UP000502823">
    <property type="component" value="Unassembled WGS sequence"/>
</dbReference>
<dbReference type="UniPathway" id="UPA00051">
    <property type="reaction ID" value="UER00083"/>
</dbReference>
<dbReference type="InterPro" id="IPR003726">
    <property type="entry name" value="HCY_dom"/>
</dbReference>
<name>A0A6L2QCZ6_COPFO</name>
<dbReference type="InterPro" id="IPR036589">
    <property type="entry name" value="HCY_dom_sf"/>
</dbReference>
<dbReference type="FunFam" id="3.20.20.330:FF:000002">
    <property type="entry name" value="Homocysteine S-methyltransferase"/>
    <property type="match status" value="1"/>
</dbReference>
<keyword evidence="10" id="KW-1185">Reference proteome</keyword>
<keyword evidence="2 7" id="KW-0808">Transferase</keyword>
<evidence type="ECO:0000256" key="7">
    <source>
        <dbReference type="PROSITE-ProRule" id="PRU00333"/>
    </source>
</evidence>
<evidence type="ECO:0000313" key="10">
    <source>
        <dbReference type="Proteomes" id="UP000502823"/>
    </source>
</evidence>
<feature type="binding site" evidence="6 7">
    <location>
        <position position="299"/>
    </location>
    <ligand>
        <name>Zn(2+)</name>
        <dbReference type="ChEBI" id="CHEBI:29105"/>
    </ligand>
</feature>
<dbReference type="Pfam" id="PF02574">
    <property type="entry name" value="S-methyl_trans"/>
    <property type="match status" value="1"/>
</dbReference>
<reference evidence="10" key="1">
    <citation type="submission" date="2020-01" db="EMBL/GenBank/DDBJ databases">
        <title>Draft genome sequence of the Termite Coptotermes fromosanus.</title>
        <authorList>
            <person name="Itakura S."/>
            <person name="Yosikawa Y."/>
            <person name="Umezawa K."/>
        </authorList>
    </citation>
    <scope>NUCLEOTIDE SEQUENCE [LARGE SCALE GENOMIC DNA]</scope>
</reference>
<dbReference type="InterPro" id="IPR017226">
    <property type="entry name" value="BHMT-like"/>
</dbReference>
<dbReference type="GO" id="GO:0008898">
    <property type="term" value="F:S-adenosylmethionine-homocysteine S-methyltransferase activity"/>
    <property type="evidence" value="ECO:0007669"/>
    <property type="project" value="TreeGrafter"/>
</dbReference>
<dbReference type="GO" id="GO:0032259">
    <property type="term" value="P:methylation"/>
    <property type="evidence" value="ECO:0007669"/>
    <property type="project" value="UniProtKB-KW"/>
</dbReference>
<dbReference type="PIRSF" id="PIRSF037505">
    <property type="entry name" value="Betaine_HMT"/>
    <property type="match status" value="1"/>
</dbReference>
<keyword evidence="4 6" id="KW-0862">Zinc</keyword>
<evidence type="ECO:0000256" key="2">
    <source>
        <dbReference type="ARBA" id="ARBA00022679"/>
    </source>
</evidence>
<keyword evidence="1 7" id="KW-0489">Methyltransferase</keyword>
<feature type="binding site" evidence="6 7">
    <location>
        <position position="298"/>
    </location>
    <ligand>
        <name>Zn(2+)</name>
        <dbReference type="ChEBI" id="CHEBI:29105"/>
    </ligand>
</feature>
<organism evidence="9 10">
    <name type="scientific">Coptotermes formosanus</name>
    <name type="common">Formosan subterranean termite</name>
    <dbReference type="NCBI Taxonomy" id="36987"/>
    <lineage>
        <taxon>Eukaryota</taxon>
        <taxon>Metazoa</taxon>
        <taxon>Ecdysozoa</taxon>
        <taxon>Arthropoda</taxon>
        <taxon>Hexapoda</taxon>
        <taxon>Insecta</taxon>
        <taxon>Pterygota</taxon>
        <taxon>Neoptera</taxon>
        <taxon>Polyneoptera</taxon>
        <taxon>Dictyoptera</taxon>
        <taxon>Blattodea</taxon>
        <taxon>Blattoidea</taxon>
        <taxon>Termitoidae</taxon>
        <taxon>Rhinotermitidae</taxon>
        <taxon>Coptotermes</taxon>
    </lineage>
</organism>
<dbReference type="NCBIfam" id="NF007020">
    <property type="entry name" value="PRK09485.1"/>
    <property type="match status" value="1"/>
</dbReference>
<dbReference type="GO" id="GO:0008270">
    <property type="term" value="F:zinc ion binding"/>
    <property type="evidence" value="ECO:0007669"/>
    <property type="project" value="InterPro"/>
</dbReference>
<comment type="caution">
    <text evidence="9">The sequence shown here is derived from an EMBL/GenBank/DDBJ whole genome shotgun (WGS) entry which is preliminary data.</text>
</comment>
<feature type="domain" description="Hcy-binding" evidence="8">
    <location>
        <begin position="1"/>
        <end position="313"/>
    </location>
</feature>
<evidence type="ECO:0000256" key="5">
    <source>
        <dbReference type="ARBA" id="ARBA00034478"/>
    </source>
</evidence>
<evidence type="ECO:0000259" key="8">
    <source>
        <dbReference type="PROSITE" id="PS50970"/>
    </source>
</evidence>
<gene>
    <name evidence="9" type="ORF">Cfor_08994</name>
</gene>
<evidence type="ECO:0000256" key="4">
    <source>
        <dbReference type="ARBA" id="ARBA00022833"/>
    </source>
</evidence>
<dbReference type="SUPFAM" id="SSF82282">
    <property type="entry name" value="Homocysteine S-methyltransferase"/>
    <property type="match status" value="1"/>
</dbReference>
<accession>A0A6L2QCZ6</accession>
<dbReference type="OrthoDB" id="261426at2759"/>
<feature type="binding site" evidence="6 7">
    <location>
        <position position="231"/>
    </location>
    <ligand>
        <name>Zn(2+)</name>
        <dbReference type="ChEBI" id="CHEBI:29105"/>
    </ligand>
</feature>
<dbReference type="PANTHER" id="PTHR46015">
    <property type="entry name" value="ZGC:172121"/>
    <property type="match status" value="1"/>
</dbReference>
<dbReference type="Gene3D" id="3.20.20.330">
    <property type="entry name" value="Homocysteine-binding-like domain"/>
    <property type="match status" value="1"/>
</dbReference>